<feature type="domain" description="Putative DNA-binding" evidence="1">
    <location>
        <begin position="3"/>
        <end position="93"/>
    </location>
</feature>
<dbReference type="AlphaFoldDB" id="A0A854A4K2"/>
<organism evidence="2 3">
    <name type="scientific">Pseudomonas versuta</name>
    <dbReference type="NCBI Taxonomy" id="1788301"/>
    <lineage>
        <taxon>Bacteria</taxon>
        <taxon>Pseudomonadati</taxon>
        <taxon>Pseudomonadota</taxon>
        <taxon>Gammaproteobacteria</taxon>
        <taxon>Pseudomonadales</taxon>
        <taxon>Pseudomonadaceae</taxon>
        <taxon>Pseudomonas</taxon>
    </lineage>
</organism>
<dbReference type="EMBL" id="MPJD01000004">
    <property type="protein sequence ID" value="OKA28389.1"/>
    <property type="molecule type" value="Genomic_DNA"/>
</dbReference>
<evidence type="ECO:0000313" key="2">
    <source>
        <dbReference type="EMBL" id="OKA28389.1"/>
    </source>
</evidence>
<dbReference type="RefSeq" id="WP_073508887.1">
    <property type="nucleotide sequence ID" value="NZ_MPJD01000004.1"/>
</dbReference>
<dbReference type="InterPro" id="IPR018640">
    <property type="entry name" value="DUF2063"/>
</dbReference>
<reference evidence="2 3" key="1">
    <citation type="submission" date="2016-11" db="EMBL/GenBank/DDBJ databases">
        <title>Draft genome of Pseudomonas versuta A4R1.12.</title>
        <authorList>
            <person name="See-Too W.-S."/>
        </authorList>
    </citation>
    <scope>NUCLEOTIDE SEQUENCE [LARGE SCALE GENOMIC DNA]</scope>
    <source>
        <strain evidence="2 3">A4R1.12</strain>
    </source>
</reference>
<gene>
    <name evidence="2" type="ORF">BOH74_02770</name>
</gene>
<proteinExistence type="predicted"/>
<accession>A0A854A4K2</accession>
<evidence type="ECO:0000313" key="3">
    <source>
        <dbReference type="Proteomes" id="UP000185990"/>
    </source>
</evidence>
<sequence length="257" mass="28092">MKLQEVFSSAVLDSQQPCPGGVVSRNGHVESRFAVYRNNVQRGLINALAFSYPVVSMLVGKDFFQEMARLFIKHSPPDNPVMSTYGIRLADFISNFAPASSLPYLADIARLERLCVDAYHAADASAVNPQALAQMLHVPESLDQLHLQLHPSVATLDSPYAVADLWATHQSEGQCHEYDLNLPQSTVVLRYGLSVEVFAVRPGYTAFINHLQGGYALGPAAEYALHVDPHFDLSKALALLIAHGAITDLFLPPEISP</sequence>
<dbReference type="Pfam" id="PF09836">
    <property type="entry name" value="DUF2063"/>
    <property type="match status" value="1"/>
</dbReference>
<evidence type="ECO:0000259" key="1">
    <source>
        <dbReference type="Pfam" id="PF09836"/>
    </source>
</evidence>
<dbReference type="Gene3D" id="1.10.150.690">
    <property type="entry name" value="DUF2063"/>
    <property type="match status" value="1"/>
</dbReference>
<comment type="caution">
    <text evidence="2">The sequence shown here is derived from an EMBL/GenBank/DDBJ whole genome shotgun (WGS) entry which is preliminary data.</text>
</comment>
<dbReference type="Proteomes" id="UP000185990">
    <property type="component" value="Unassembled WGS sequence"/>
</dbReference>
<name>A0A854A4K2_9PSED</name>
<dbReference type="InterPro" id="IPR044922">
    <property type="entry name" value="DUF2063_N_sf"/>
</dbReference>
<protein>
    <submittedName>
        <fullName evidence="2">DUF2063 domain-containing protein</fullName>
    </submittedName>
</protein>